<dbReference type="AlphaFoldDB" id="A0A433DMJ9"/>
<evidence type="ECO:0000313" key="1">
    <source>
        <dbReference type="EMBL" id="RUP52045.1"/>
    </source>
</evidence>
<dbReference type="Proteomes" id="UP000268093">
    <property type="component" value="Unassembled WGS sequence"/>
</dbReference>
<name>A0A433DMJ9_9FUNG</name>
<sequence length="254" mass="29314">MYPFFRLPHSPANGVWYFAISRLRFQGWGSVISSWFFTGGLYEALYYCNPILPYFGDDPARRPFSVTNRRRQERADTMLWSDNFATLNPDFDFKAQGDELLLLSKIAKVISDDLAPAIIVQTPPVSVSLRDPTYRPGLQFDVVVNPKRTQFFQVARKLGALPGAREGGLVINFITKVNDKSSRRTDGEFRYAVYTETHQNHSANVHFPRVANSIFLAWIRIRIRVSFCMWVRRYEGQWRCVTSLSNCGRAYIHP</sequence>
<evidence type="ECO:0000313" key="2">
    <source>
        <dbReference type="Proteomes" id="UP000268093"/>
    </source>
</evidence>
<comment type="caution">
    <text evidence="1">The sequence shown here is derived from an EMBL/GenBank/DDBJ whole genome shotgun (WGS) entry which is preliminary data.</text>
</comment>
<dbReference type="EMBL" id="RBNI01000238">
    <property type="protein sequence ID" value="RUP52045.1"/>
    <property type="molecule type" value="Genomic_DNA"/>
</dbReference>
<gene>
    <name evidence="1" type="ORF">BC936DRAFT_142719</name>
</gene>
<protein>
    <submittedName>
        <fullName evidence="1">Uncharacterized protein</fullName>
    </submittedName>
</protein>
<accession>A0A433DMJ9</accession>
<organism evidence="1 2">
    <name type="scientific">Jimgerdemannia flammicorona</name>
    <dbReference type="NCBI Taxonomy" id="994334"/>
    <lineage>
        <taxon>Eukaryota</taxon>
        <taxon>Fungi</taxon>
        <taxon>Fungi incertae sedis</taxon>
        <taxon>Mucoromycota</taxon>
        <taxon>Mucoromycotina</taxon>
        <taxon>Endogonomycetes</taxon>
        <taxon>Endogonales</taxon>
        <taxon>Endogonaceae</taxon>
        <taxon>Jimgerdemannia</taxon>
    </lineage>
</organism>
<keyword evidence="2" id="KW-1185">Reference proteome</keyword>
<proteinExistence type="predicted"/>
<reference evidence="1 2" key="1">
    <citation type="journal article" date="2018" name="New Phytol.">
        <title>Phylogenomics of Endogonaceae and evolution of mycorrhizas within Mucoromycota.</title>
        <authorList>
            <person name="Chang Y."/>
            <person name="Desiro A."/>
            <person name="Na H."/>
            <person name="Sandor L."/>
            <person name="Lipzen A."/>
            <person name="Clum A."/>
            <person name="Barry K."/>
            <person name="Grigoriev I.V."/>
            <person name="Martin F.M."/>
            <person name="Stajich J.E."/>
            <person name="Smith M.E."/>
            <person name="Bonito G."/>
            <person name="Spatafora J.W."/>
        </authorList>
    </citation>
    <scope>NUCLEOTIDE SEQUENCE [LARGE SCALE GENOMIC DNA]</scope>
    <source>
        <strain evidence="1 2">GMNB39</strain>
    </source>
</reference>